<gene>
    <name evidence="1" type="ORF">V4C55_15205</name>
</gene>
<sequence>MPFDKLAATHYADSHAHRHSTGNCARYVRTAIARGGVTLTTTHSAKDYGPILQAAGFAQATGIAQRGDVAVIQSIPGHPDGHMAIYDGTRWISDFRQHGGADGFYPGPAYRTQRPSYRIYRHP</sequence>
<evidence type="ECO:0000313" key="1">
    <source>
        <dbReference type="EMBL" id="MEM5287068.1"/>
    </source>
</evidence>
<protein>
    <submittedName>
        <fullName evidence="1">CHAP domain-containing protein</fullName>
    </submittedName>
</protein>
<dbReference type="EMBL" id="JAZHGC010000011">
    <property type="protein sequence ID" value="MEM5287068.1"/>
    <property type="molecule type" value="Genomic_DNA"/>
</dbReference>
<proteinExistence type="predicted"/>
<keyword evidence="2" id="KW-1185">Reference proteome</keyword>
<dbReference type="Gene3D" id="3.90.1720.10">
    <property type="entry name" value="endopeptidase domain like (from Nostoc punctiforme)"/>
    <property type="match status" value="1"/>
</dbReference>
<reference evidence="1 2" key="1">
    <citation type="submission" date="2024-01" db="EMBL/GenBank/DDBJ databases">
        <title>The diversity of rhizobia nodulating Mimosa spp. in eleven states of Brazil covering several biomes is determined by host plant, location, and edaphic factors.</title>
        <authorList>
            <person name="Rouws L."/>
            <person name="Barauna A."/>
            <person name="Beukes C."/>
            <person name="De Faria S.M."/>
            <person name="Gross E."/>
            <person name="Dos Reis Junior F.B."/>
            <person name="Simon M."/>
            <person name="Maluk M."/>
            <person name="Odee D.W."/>
            <person name="Kenicer G."/>
            <person name="Young J.P.W."/>
            <person name="Reis V.M."/>
            <person name="Zilli J."/>
            <person name="James E.K."/>
        </authorList>
    </citation>
    <scope>NUCLEOTIDE SEQUENCE [LARGE SCALE GENOMIC DNA]</scope>
    <source>
        <strain evidence="1 2">JPY77</strain>
    </source>
</reference>
<organism evidence="1 2">
    <name type="scientific">Paraburkholderia sabiae</name>
    <dbReference type="NCBI Taxonomy" id="273251"/>
    <lineage>
        <taxon>Bacteria</taxon>
        <taxon>Pseudomonadati</taxon>
        <taxon>Pseudomonadota</taxon>
        <taxon>Betaproteobacteria</taxon>
        <taxon>Burkholderiales</taxon>
        <taxon>Burkholderiaceae</taxon>
        <taxon>Paraburkholderia</taxon>
    </lineage>
</organism>
<evidence type="ECO:0000313" key="2">
    <source>
        <dbReference type="Proteomes" id="UP001494588"/>
    </source>
</evidence>
<dbReference type="Proteomes" id="UP001494588">
    <property type="component" value="Unassembled WGS sequence"/>
</dbReference>
<comment type="caution">
    <text evidence="1">The sequence shown here is derived from an EMBL/GenBank/DDBJ whole genome shotgun (WGS) entry which is preliminary data.</text>
</comment>
<name>A0ABU9QCA7_9BURK</name>
<accession>A0ABU9QCA7</accession>
<dbReference type="RefSeq" id="WP_201657058.1">
    <property type="nucleotide sequence ID" value="NZ_CAJHCS010000026.1"/>
</dbReference>